<accession>A0A4Y2PY12</accession>
<proteinExistence type="predicted"/>
<organism evidence="1 2">
    <name type="scientific">Araneus ventricosus</name>
    <name type="common">Orbweaver spider</name>
    <name type="synonym">Epeira ventricosa</name>
    <dbReference type="NCBI Taxonomy" id="182803"/>
    <lineage>
        <taxon>Eukaryota</taxon>
        <taxon>Metazoa</taxon>
        <taxon>Ecdysozoa</taxon>
        <taxon>Arthropoda</taxon>
        <taxon>Chelicerata</taxon>
        <taxon>Arachnida</taxon>
        <taxon>Araneae</taxon>
        <taxon>Araneomorphae</taxon>
        <taxon>Entelegynae</taxon>
        <taxon>Araneoidea</taxon>
        <taxon>Araneidae</taxon>
        <taxon>Araneus</taxon>
    </lineage>
</organism>
<comment type="caution">
    <text evidence="1">The sequence shown here is derived from an EMBL/GenBank/DDBJ whole genome shotgun (WGS) entry which is preliminary data.</text>
</comment>
<name>A0A4Y2PY12_ARAVE</name>
<evidence type="ECO:0000313" key="2">
    <source>
        <dbReference type="Proteomes" id="UP000499080"/>
    </source>
</evidence>
<evidence type="ECO:0000313" key="1">
    <source>
        <dbReference type="EMBL" id="GBN56795.1"/>
    </source>
</evidence>
<dbReference type="EMBL" id="BGPR01135951">
    <property type="protein sequence ID" value="GBN56795.1"/>
    <property type="molecule type" value="Genomic_DNA"/>
</dbReference>
<evidence type="ECO:0008006" key="3">
    <source>
        <dbReference type="Google" id="ProtNLM"/>
    </source>
</evidence>
<dbReference type="Proteomes" id="UP000499080">
    <property type="component" value="Unassembled WGS sequence"/>
</dbReference>
<keyword evidence="2" id="KW-1185">Reference proteome</keyword>
<protein>
    <recommendedName>
        <fullName evidence="3">DUF4817 domain-containing protein</fullName>
    </recommendedName>
</protein>
<gene>
    <name evidence="1" type="ORF">AVEN_162758_1</name>
</gene>
<feature type="non-terminal residue" evidence="1">
    <location>
        <position position="57"/>
    </location>
</feature>
<dbReference type="AlphaFoldDB" id="A0A4Y2PY12"/>
<reference evidence="1 2" key="1">
    <citation type="journal article" date="2019" name="Sci. Rep.">
        <title>Orb-weaving spider Araneus ventricosus genome elucidates the spidroin gene catalogue.</title>
        <authorList>
            <person name="Kono N."/>
            <person name="Nakamura H."/>
            <person name="Ohtoshi R."/>
            <person name="Moran D.A.P."/>
            <person name="Shinohara A."/>
            <person name="Yoshida Y."/>
            <person name="Fujiwara M."/>
            <person name="Mori M."/>
            <person name="Tomita M."/>
            <person name="Arakawa K."/>
        </authorList>
    </citation>
    <scope>NUCLEOTIDE SEQUENCE [LARGE SCALE GENOMIC DNA]</scope>
</reference>
<sequence>MIQKFEETRSLAVRSVKGQKPVSEQSVTDVTAAIVDATYRTIAGSSSSATIEFKSFD</sequence>